<name>A0ABX0F4Q3_9BACL</name>
<dbReference type="Pfam" id="PF08402">
    <property type="entry name" value="TOBE_2"/>
    <property type="match status" value="1"/>
</dbReference>
<evidence type="ECO:0000256" key="3">
    <source>
        <dbReference type="ARBA" id="ARBA00022840"/>
    </source>
</evidence>
<feature type="domain" description="ABC transporter" evidence="4">
    <location>
        <begin position="3"/>
        <end position="238"/>
    </location>
</feature>
<dbReference type="InterPro" id="IPR003439">
    <property type="entry name" value="ABC_transporter-like_ATP-bd"/>
</dbReference>
<gene>
    <name evidence="5" type="ORF">GYN08_04575</name>
</gene>
<comment type="caution">
    <text evidence="5">The sequence shown here is derived from an EMBL/GenBank/DDBJ whole genome shotgun (WGS) entry which is preliminary data.</text>
</comment>
<dbReference type="InterPro" id="IPR050093">
    <property type="entry name" value="ABC_SmlMolc_Importer"/>
</dbReference>
<keyword evidence="3 5" id="KW-0067">ATP-binding</keyword>
<evidence type="ECO:0000313" key="6">
    <source>
        <dbReference type="Proteomes" id="UP000800303"/>
    </source>
</evidence>
<dbReference type="Proteomes" id="UP000800303">
    <property type="component" value="Unassembled WGS sequence"/>
</dbReference>
<dbReference type="InterPro" id="IPR027417">
    <property type="entry name" value="P-loop_NTPase"/>
</dbReference>
<dbReference type="Gene3D" id="3.40.50.300">
    <property type="entry name" value="P-loop containing nucleotide triphosphate hydrolases"/>
    <property type="match status" value="1"/>
</dbReference>
<dbReference type="InterPro" id="IPR013611">
    <property type="entry name" value="Transp-assoc_OB_typ2"/>
</dbReference>
<dbReference type="PROSITE" id="PS00211">
    <property type="entry name" value="ABC_TRANSPORTER_1"/>
    <property type="match status" value="1"/>
</dbReference>
<dbReference type="PROSITE" id="PS50893">
    <property type="entry name" value="ABC_TRANSPORTER_2"/>
    <property type="match status" value="1"/>
</dbReference>
<dbReference type="Pfam" id="PF00005">
    <property type="entry name" value="ABC_tran"/>
    <property type="match status" value="1"/>
</dbReference>
<keyword evidence="2" id="KW-0547">Nucleotide-binding</keyword>
<dbReference type="PANTHER" id="PTHR42781">
    <property type="entry name" value="SPERMIDINE/PUTRESCINE IMPORT ATP-BINDING PROTEIN POTA"/>
    <property type="match status" value="1"/>
</dbReference>
<dbReference type="EMBL" id="JAAFGS010000001">
    <property type="protein sequence ID" value="NGZ74583.1"/>
    <property type="molecule type" value="Genomic_DNA"/>
</dbReference>
<dbReference type="InterPro" id="IPR017871">
    <property type="entry name" value="ABC_transporter-like_CS"/>
</dbReference>
<proteinExistence type="predicted"/>
<dbReference type="SUPFAM" id="SSF50331">
    <property type="entry name" value="MOP-like"/>
    <property type="match status" value="1"/>
</dbReference>
<dbReference type="InterPro" id="IPR003593">
    <property type="entry name" value="AAA+_ATPase"/>
</dbReference>
<evidence type="ECO:0000256" key="2">
    <source>
        <dbReference type="ARBA" id="ARBA00022741"/>
    </source>
</evidence>
<evidence type="ECO:0000313" key="5">
    <source>
        <dbReference type="EMBL" id="NGZ74583.1"/>
    </source>
</evidence>
<dbReference type="SUPFAM" id="SSF52540">
    <property type="entry name" value="P-loop containing nucleoside triphosphate hydrolases"/>
    <property type="match status" value="1"/>
</dbReference>
<keyword evidence="1" id="KW-0813">Transport</keyword>
<dbReference type="InterPro" id="IPR008995">
    <property type="entry name" value="Mo/tungstate-bd_C_term_dom"/>
</dbReference>
<evidence type="ECO:0000256" key="1">
    <source>
        <dbReference type="ARBA" id="ARBA00022448"/>
    </source>
</evidence>
<dbReference type="GO" id="GO:0005524">
    <property type="term" value="F:ATP binding"/>
    <property type="evidence" value="ECO:0007669"/>
    <property type="project" value="UniProtKB-KW"/>
</dbReference>
<dbReference type="PANTHER" id="PTHR42781:SF4">
    <property type="entry name" value="SPERMIDINE_PUTRESCINE IMPORT ATP-BINDING PROTEIN POTA"/>
    <property type="match status" value="1"/>
</dbReference>
<dbReference type="SMART" id="SM00382">
    <property type="entry name" value="AAA"/>
    <property type="match status" value="1"/>
</dbReference>
<reference evidence="5 6" key="1">
    <citation type="submission" date="2020-01" db="EMBL/GenBank/DDBJ databases">
        <title>Polyphasic characterisation and genomic insights into a novel alkali tolerant bacterium VR-M41.</title>
        <authorList>
            <person name="Vemuluri V.R."/>
        </authorList>
    </citation>
    <scope>NUCLEOTIDE SEQUENCE [LARGE SCALE GENOMIC DNA]</scope>
    <source>
        <strain evidence="5 6">VR-M41</strain>
    </source>
</reference>
<sequence length="336" mass="37468">MDLHIQKLSKTFGQTVALHPTDLLVRSGTFTTLLGPSGCGKTTLLRMIAGLETPDTGAISIGGDTLYDAGRKRDTPAHKRGFGMVFQDFALWPHMTVFENVAFGLRTACRTRDLRENVMKALDKVRLAPMADRYPHQLSGGQQQRVAFARAVAVQPRLVLFDEPLSALDASLREEMRVEMLSLVRDLGLTALYVTHDQTEAMSMSDEIVVMQTGRVLQAGTPEEIYDRPADPFVARFIGRSNWLAPRGASDGQGETAMFRPEHLRWEPVNGAKCASYEAEVLQSSYMGDRYEVHLQADGQPDRWTAYSASRIPPGNRITVYLPENRIRVVKLHHSN</sequence>
<evidence type="ECO:0000259" key="4">
    <source>
        <dbReference type="PROSITE" id="PS50893"/>
    </source>
</evidence>
<keyword evidence="6" id="KW-1185">Reference proteome</keyword>
<organism evidence="5 6">
    <name type="scientific">Saccharibacillus alkalitolerans</name>
    <dbReference type="NCBI Taxonomy" id="2705290"/>
    <lineage>
        <taxon>Bacteria</taxon>
        <taxon>Bacillati</taxon>
        <taxon>Bacillota</taxon>
        <taxon>Bacilli</taxon>
        <taxon>Bacillales</taxon>
        <taxon>Paenibacillaceae</taxon>
        <taxon>Saccharibacillus</taxon>
    </lineage>
</organism>
<dbReference type="RefSeq" id="WP_166272839.1">
    <property type="nucleotide sequence ID" value="NZ_JAAFGS010000001.1"/>
</dbReference>
<protein>
    <submittedName>
        <fullName evidence="5">ABC transporter ATP-binding protein</fullName>
    </submittedName>
</protein>
<accession>A0ABX0F4Q3</accession>